<organism evidence="1">
    <name type="scientific">uncultured Chloroflexota bacterium</name>
    <dbReference type="NCBI Taxonomy" id="166587"/>
    <lineage>
        <taxon>Bacteria</taxon>
        <taxon>Bacillati</taxon>
        <taxon>Chloroflexota</taxon>
        <taxon>environmental samples</taxon>
    </lineage>
</organism>
<protein>
    <recommendedName>
        <fullName evidence="2">DUF2993 domain-containing protein</fullName>
    </recommendedName>
</protein>
<proteinExistence type="predicted"/>
<dbReference type="EMBL" id="AP011638">
    <property type="protein sequence ID" value="BAL52738.1"/>
    <property type="molecule type" value="Genomic_DNA"/>
</dbReference>
<name>H5S9A2_9CHLR</name>
<reference evidence="1" key="2">
    <citation type="journal article" date="2012" name="PLoS ONE">
        <title>A Deeply Branching Thermophilic Bacterium with an Ancient Acetyl-CoA Pathway Dominates a Subsurface Ecosystem.</title>
        <authorList>
            <person name="Takami H."/>
            <person name="Noguchi H."/>
            <person name="Takaki Y."/>
            <person name="Uchiyama I."/>
            <person name="Toyoda A."/>
            <person name="Nishi S."/>
            <person name="Chee G.-J."/>
            <person name="Arai W."/>
            <person name="Nunoura T."/>
            <person name="Itoh T."/>
            <person name="Hattori M."/>
            <person name="Takai K."/>
        </authorList>
    </citation>
    <scope>NUCLEOTIDE SEQUENCE</scope>
</reference>
<reference evidence="1" key="1">
    <citation type="journal article" date="2005" name="Environ. Microbiol.">
        <title>Genetic and functional properties of uncultivated thermophilic crenarchaeotes from a subsurface gold mine as revealed by analysis of genome fragments.</title>
        <authorList>
            <person name="Nunoura T."/>
            <person name="Hirayama H."/>
            <person name="Takami H."/>
            <person name="Oida H."/>
            <person name="Nishi S."/>
            <person name="Shimamura S."/>
            <person name="Suzuki Y."/>
            <person name="Inagaki F."/>
            <person name="Takai K."/>
            <person name="Nealson K.H."/>
            <person name="Horikoshi K."/>
        </authorList>
    </citation>
    <scope>NUCLEOTIDE SEQUENCE</scope>
</reference>
<sequence>MVSTVAVQTLQAQLKTATVQASRSGRFTLQITQEQLTSLLHARLQQRQDVPLKDPLVLFHPDRMELYGKVQQGNFLLNLKMTIAVTVTPEGKPQFEIAEAYLGGIALPQALREGIASVLNEAYLGAIGPAATGFRLESIVISEGLMTLSGRIR</sequence>
<evidence type="ECO:0008006" key="2">
    <source>
        <dbReference type="Google" id="ProtNLM"/>
    </source>
</evidence>
<evidence type="ECO:0000313" key="1">
    <source>
        <dbReference type="EMBL" id="BAL52738.1"/>
    </source>
</evidence>
<dbReference type="AlphaFoldDB" id="H5S9A2"/>
<accession>H5S9A2</accession>
<gene>
    <name evidence="1" type="ORF">HGMM_F03B08C16</name>
</gene>